<dbReference type="InParanoid" id="A0A0C3HYI4"/>
<dbReference type="Pfam" id="PF20150">
    <property type="entry name" value="2EXR"/>
    <property type="match status" value="1"/>
</dbReference>
<name>A0A0C3HYI4_OIDMZ</name>
<gene>
    <name evidence="2" type="ORF">OIDMADRAFT_174825</name>
</gene>
<evidence type="ECO:0000313" key="2">
    <source>
        <dbReference type="EMBL" id="KIN07935.1"/>
    </source>
</evidence>
<accession>A0A0C3HYI4</accession>
<evidence type="ECO:0000259" key="1">
    <source>
        <dbReference type="Pfam" id="PF20150"/>
    </source>
</evidence>
<dbReference type="OrthoDB" id="3513892at2759"/>
<dbReference type="Proteomes" id="UP000054321">
    <property type="component" value="Unassembled WGS sequence"/>
</dbReference>
<dbReference type="InterPro" id="IPR045518">
    <property type="entry name" value="2EXR"/>
</dbReference>
<dbReference type="EMBL" id="KN832870">
    <property type="protein sequence ID" value="KIN07935.1"/>
    <property type="molecule type" value="Genomic_DNA"/>
</dbReference>
<evidence type="ECO:0000313" key="3">
    <source>
        <dbReference type="Proteomes" id="UP000054321"/>
    </source>
</evidence>
<sequence>MDLASSFPQFSDLPTELRLKIWEYCLPGPRMVPVRYSRVAKQYISVATPPALLNICTESREVFLSRYTKLILSPDYPSSVYVSFEMDTIFFDSLECSPQGDLAYDLACSPHSDRIQRCAIDVQLWEVLRVFRFDSLSEVRLLRNVQTIALVLRRGRECTDDISLDREMGVVNAAGERRDSLFYAENLRKMLYTGLTRSHWGNGVPSVQLRFL</sequence>
<reference evidence="3" key="2">
    <citation type="submission" date="2015-01" db="EMBL/GenBank/DDBJ databases">
        <title>Evolutionary Origins and Diversification of the Mycorrhizal Mutualists.</title>
        <authorList>
            <consortium name="DOE Joint Genome Institute"/>
            <consortium name="Mycorrhizal Genomics Consortium"/>
            <person name="Kohler A."/>
            <person name="Kuo A."/>
            <person name="Nagy L.G."/>
            <person name="Floudas D."/>
            <person name="Copeland A."/>
            <person name="Barry K.W."/>
            <person name="Cichocki N."/>
            <person name="Veneault-Fourrey C."/>
            <person name="LaButti K."/>
            <person name="Lindquist E.A."/>
            <person name="Lipzen A."/>
            <person name="Lundell T."/>
            <person name="Morin E."/>
            <person name="Murat C."/>
            <person name="Riley R."/>
            <person name="Ohm R."/>
            <person name="Sun H."/>
            <person name="Tunlid A."/>
            <person name="Henrissat B."/>
            <person name="Grigoriev I.V."/>
            <person name="Hibbett D.S."/>
            <person name="Martin F."/>
        </authorList>
    </citation>
    <scope>NUCLEOTIDE SEQUENCE [LARGE SCALE GENOMIC DNA]</scope>
    <source>
        <strain evidence="3">Zn</strain>
    </source>
</reference>
<protein>
    <recommendedName>
        <fullName evidence="1">2EXR domain-containing protein</fullName>
    </recommendedName>
</protein>
<dbReference type="STRING" id="913774.A0A0C3HYI4"/>
<dbReference type="PANTHER" id="PTHR35910:SF6">
    <property type="entry name" value="2EXR DOMAIN-CONTAINING PROTEIN"/>
    <property type="match status" value="1"/>
</dbReference>
<dbReference type="PANTHER" id="PTHR35910">
    <property type="entry name" value="2EXR DOMAIN-CONTAINING PROTEIN"/>
    <property type="match status" value="1"/>
</dbReference>
<dbReference type="AlphaFoldDB" id="A0A0C3HYI4"/>
<organism evidence="2 3">
    <name type="scientific">Oidiodendron maius (strain Zn)</name>
    <dbReference type="NCBI Taxonomy" id="913774"/>
    <lineage>
        <taxon>Eukaryota</taxon>
        <taxon>Fungi</taxon>
        <taxon>Dikarya</taxon>
        <taxon>Ascomycota</taxon>
        <taxon>Pezizomycotina</taxon>
        <taxon>Leotiomycetes</taxon>
        <taxon>Leotiomycetes incertae sedis</taxon>
        <taxon>Myxotrichaceae</taxon>
        <taxon>Oidiodendron</taxon>
    </lineage>
</organism>
<dbReference type="HOGENOM" id="CLU_1267138_0_0_1"/>
<proteinExistence type="predicted"/>
<reference evidence="2 3" key="1">
    <citation type="submission" date="2014-04" db="EMBL/GenBank/DDBJ databases">
        <authorList>
            <consortium name="DOE Joint Genome Institute"/>
            <person name="Kuo A."/>
            <person name="Martino E."/>
            <person name="Perotto S."/>
            <person name="Kohler A."/>
            <person name="Nagy L.G."/>
            <person name="Floudas D."/>
            <person name="Copeland A."/>
            <person name="Barry K.W."/>
            <person name="Cichocki N."/>
            <person name="Veneault-Fourrey C."/>
            <person name="LaButti K."/>
            <person name="Lindquist E.A."/>
            <person name="Lipzen A."/>
            <person name="Lundell T."/>
            <person name="Morin E."/>
            <person name="Murat C."/>
            <person name="Sun H."/>
            <person name="Tunlid A."/>
            <person name="Henrissat B."/>
            <person name="Grigoriev I.V."/>
            <person name="Hibbett D.S."/>
            <person name="Martin F."/>
            <person name="Nordberg H.P."/>
            <person name="Cantor M.N."/>
            <person name="Hua S.X."/>
        </authorList>
    </citation>
    <scope>NUCLEOTIDE SEQUENCE [LARGE SCALE GENOMIC DNA]</scope>
    <source>
        <strain evidence="2 3">Zn</strain>
    </source>
</reference>
<feature type="domain" description="2EXR" evidence="1">
    <location>
        <begin position="7"/>
        <end position="89"/>
    </location>
</feature>
<keyword evidence="3" id="KW-1185">Reference proteome</keyword>